<dbReference type="EMBL" id="QCYK01000001">
    <property type="protein sequence ID" value="PUZ28444.1"/>
    <property type="molecule type" value="Genomic_DNA"/>
</dbReference>
<evidence type="ECO:0000313" key="2">
    <source>
        <dbReference type="Proteomes" id="UP000244450"/>
    </source>
</evidence>
<sequence>MELNYSLRTNKFYFMKPVERDLLILLHEDRYNEQQIQSAVKQISDMLSIIETMDYVVSVTEVVDCNKTRVSNKRSVLLKAFARKTPKPFEFIVHKN</sequence>
<gene>
    <name evidence="1" type="ORF">DCC81_02870</name>
</gene>
<dbReference type="AlphaFoldDB" id="A0A2T7BL81"/>
<comment type="caution">
    <text evidence="1">The sequence shown here is derived from an EMBL/GenBank/DDBJ whole genome shotgun (WGS) entry which is preliminary data.</text>
</comment>
<protein>
    <submittedName>
        <fullName evidence="1">Uncharacterized protein</fullName>
    </submittedName>
</protein>
<evidence type="ECO:0000313" key="1">
    <source>
        <dbReference type="EMBL" id="PUZ28444.1"/>
    </source>
</evidence>
<reference evidence="1 2" key="1">
    <citation type="submission" date="2018-04" db="EMBL/GenBank/DDBJ databases">
        <title>Chitinophaga fuyangensis sp. nov., isolated from soil in a chemical factory.</title>
        <authorList>
            <person name="Chen K."/>
        </authorList>
    </citation>
    <scope>NUCLEOTIDE SEQUENCE [LARGE SCALE GENOMIC DNA]</scope>
    <source>
        <strain evidence="1 2">LY-1</strain>
    </source>
</reference>
<accession>A0A2T7BL81</accession>
<dbReference type="Proteomes" id="UP000244450">
    <property type="component" value="Unassembled WGS sequence"/>
</dbReference>
<name>A0A2T7BL81_9BACT</name>
<proteinExistence type="predicted"/>
<organism evidence="1 2">
    <name type="scientific">Chitinophaga parva</name>
    <dbReference type="NCBI Taxonomy" id="2169414"/>
    <lineage>
        <taxon>Bacteria</taxon>
        <taxon>Pseudomonadati</taxon>
        <taxon>Bacteroidota</taxon>
        <taxon>Chitinophagia</taxon>
        <taxon>Chitinophagales</taxon>
        <taxon>Chitinophagaceae</taxon>
        <taxon>Chitinophaga</taxon>
    </lineage>
</organism>
<keyword evidence="2" id="KW-1185">Reference proteome</keyword>